<dbReference type="OrthoDB" id="408373at2759"/>
<dbReference type="PANTHER" id="PTHR43798">
    <property type="entry name" value="MONOACYLGLYCEROL LIPASE"/>
    <property type="match status" value="1"/>
</dbReference>
<dbReference type="AlphaFoldDB" id="V9DDZ0"/>
<dbReference type="Gene3D" id="3.40.50.1820">
    <property type="entry name" value="alpha/beta hydrolase"/>
    <property type="match status" value="1"/>
</dbReference>
<dbReference type="SUPFAM" id="SSF53474">
    <property type="entry name" value="alpha/beta-Hydrolases"/>
    <property type="match status" value="1"/>
</dbReference>
<dbReference type="PANTHER" id="PTHR43798:SF31">
    <property type="entry name" value="AB HYDROLASE SUPERFAMILY PROTEIN YCLE"/>
    <property type="match status" value="1"/>
</dbReference>
<dbReference type="GO" id="GO:0016020">
    <property type="term" value="C:membrane"/>
    <property type="evidence" value="ECO:0007669"/>
    <property type="project" value="TreeGrafter"/>
</dbReference>
<dbReference type="Proteomes" id="UP000030678">
    <property type="component" value="Unassembled WGS sequence"/>
</dbReference>
<dbReference type="InterPro" id="IPR029058">
    <property type="entry name" value="AB_hydrolase_fold"/>
</dbReference>
<proteinExistence type="predicted"/>
<evidence type="ECO:0000313" key="4">
    <source>
        <dbReference type="Proteomes" id="UP000030678"/>
    </source>
</evidence>
<gene>
    <name evidence="3" type="ORF">G647_04496</name>
</gene>
<dbReference type="HOGENOM" id="CLU_020336_50_4_1"/>
<dbReference type="GeneID" id="19982989"/>
<feature type="domain" description="AB hydrolase-1" evidence="2">
    <location>
        <begin position="32"/>
        <end position="265"/>
    </location>
</feature>
<dbReference type="GO" id="GO:0016787">
    <property type="term" value="F:hydrolase activity"/>
    <property type="evidence" value="ECO:0007669"/>
    <property type="project" value="UniProtKB-KW"/>
</dbReference>
<sequence length="289" mass="30694">MPYLDRNGVKIYYQVHDRGNDSDRDSNAAPLLLLTHGFSSTSAMWAAQIPALSRHFTLVTWDMRGHGHSDYPADPAAYSESHTVEDMAAILDAAAGGGSPSSSHTHAPAIVGGLSLGGYMSLAFYRTYPARVAALLIIDTGPGFRNDDARRKWNDTAEQTARSFEVRGLSVLGGMSAERAGVAHLHRDATGLARAARGMLAQRDARVIASLGDVKVPSLVVVGAEDTPFLAASEYMARKIPGARKVVVPKAGHAVNIDNPDGFMEAVMPFLDEVRREGGGAGGGDRAKL</sequence>
<dbReference type="Pfam" id="PF12697">
    <property type="entry name" value="Abhydrolase_6"/>
    <property type="match status" value="1"/>
</dbReference>
<dbReference type="EMBL" id="KB822704">
    <property type="protein sequence ID" value="ETI25124.1"/>
    <property type="molecule type" value="Genomic_DNA"/>
</dbReference>
<keyword evidence="1" id="KW-0378">Hydrolase</keyword>
<organism evidence="3 4">
    <name type="scientific">Cladophialophora carrionii CBS 160.54</name>
    <dbReference type="NCBI Taxonomy" id="1279043"/>
    <lineage>
        <taxon>Eukaryota</taxon>
        <taxon>Fungi</taxon>
        <taxon>Dikarya</taxon>
        <taxon>Ascomycota</taxon>
        <taxon>Pezizomycotina</taxon>
        <taxon>Eurotiomycetes</taxon>
        <taxon>Chaetothyriomycetidae</taxon>
        <taxon>Chaetothyriales</taxon>
        <taxon>Herpotrichiellaceae</taxon>
        <taxon>Cladophialophora</taxon>
    </lineage>
</organism>
<name>V9DDZ0_9EURO</name>
<protein>
    <recommendedName>
        <fullName evidence="2">AB hydrolase-1 domain-containing protein</fullName>
    </recommendedName>
</protein>
<evidence type="ECO:0000259" key="2">
    <source>
        <dbReference type="Pfam" id="PF12697"/>
    </source>
</evidence>
<dbReference type="InterPro" id="IPR050266">
    <property type="entry name" value="AB_hydrolase_sf"/>
</dbReference>
<reference evidence="3 4" key="1">
    <citation type="submission" date="2013-03" db="EMBL/GenBank/DDBJ databases">
        <title>The Genome Sequence of Cladophialophora carrionii CBS 160.54.</title>
        <authorList>
            <consortium name="The Broad Institute Genomics Platform"/>
            <person name="Cuomo C."/>
            <person name="de Hoog S."/>
            <person name="Gorbushina A."/>
            <person name="Walker B."/>
            <person name="Young S.K."/>
            <person name="Zeng Q."/>
            <person name="Gargeya S."/>
            <person name="Fitzgerald M."/>
            <person name="Haas B."/>
            <person name="Abouelleil A."/>
            <person name="Allen A.W."/>
            <person name="Alvarado L."/>
            <person name="Arachchi H.M."/>
            <person name="Berlin A.M."/>
            <person name="Chapman S.B."/>
            <person name="Gainer-Dewar J."/>
            <person name="Goldberg J."/>
            <person name="Griggs A."/>
            <person name="Gujja S."/>
            <person name="Hansen M."/>
            <person name="Howarth C."/>
            <person name="Imamovic A."/>
            <person name="Ireland A."/>
            <person name="Larimer J."/>
            <person name="McCowan C."/>
            <person name="Murphy C."/>
            <person name="Pearson M."/>
            <person name="Poon T.W."/>
            <person name="Priest M."/>
            <person name="Roberts A."/>
            <person name="Saif S."/>
            <person name="Shea T."/>
            <person name="Sisk P."/>
            <person name="Sykes S."/>
            <person name="Wortman J."/>
            <person name="Nusbaum C."/>
            <person name="Birren B."/>
        </authorList>
    </citation>
    <scope>NUCLEOTIDE SEQUENCE [LARGE SCALE GENOMIC DNA]</scope>
    <source>
        <strain evidence="3 4">CBS 160.54</strain>
    </source>
</reference>
<evidence type="ECO:0000313" key="3">
    <source>
        <dbReference type="EMBL" id="ETI25124.1"/>
    </source>
</evidence>
<dbReference type="RefSeq" id="XP_008727060.1">
    <property type="nucleotide sequence ID" value="XM_008728838.1"/>
</dbReference>
<evidence type="ECO:0000256" key="1">
    <source>
        <dbReference type="ARBA" id="ARBA00022801"/>
    </source>
</evidence>
<dbReference type="VEuPathDB" id="FungiDB:G647_04496"/>
<accession>V9DDZ0</accession>
<dbReference type="InterPro" id="IPR000073">
    <property type="entry name" value="AB_hydrolase_1"/>
</dbReference>